<dbReference type="Proteomes" id="UP000000748">
    <property type="component" value="Chromosome"/>
</dbReference>
<dbReference type="KEGG" id="ecq:ECED1_5124"/>
<organism evidence="1 2">
    <name type="scientific">Escherichia coli O81 (strain ED1a)</name>
    <dbReference type="NCBI Taxonomy" id="585397"/>
    <lineage>
        <taxon>Bacteria</taxon>
        <taxon>Pseudomonadati</taxon>
        <taxon>Pseudomonadota</taxon>
        <taxon>Gammaproteobacteria</taxon>
        <taxon>Enterobacterales</taxon>
        <taxon>Enterobacteriaceae</taxon>
        <taxon>Escherichia</taxon>
    </lineage>
</organism>
<protein>
    <submittedName>
        <fullName evidence="1">Uncharacterized protein</fullName>
    </submittedName>
</protein>
<dbReference type="EMBL" id="CU928162">
    <property type="protein sequence ID" value="CAR11079.1"/>
    <property type="molecule type" value="Genomic_DNA"/>
</dbReference>
<name>B7MT04_ECO81</name>
<reference evidence="2" key="1">
    <citation type="journal article" date="2009" name="PLoS Genet.">
        <title>Organised genome dynamics in the Escherichia coli species results in highly diverse adaptive paths.</title>
        <authorList>
            <person name="Touchon M."/>
            <person name="Hoede C."/>
            <person name="Tenaillon O."/>
            <person name="Barbe V."/>
            <person name="Baeriswyl S."/>
            <person name="Bidet P."/>
            <person name="Bingen E."/>
            <person name="Bonacorsi S."/>
            <person name="Bouchier C."/>
            <person name="Bouvet O."/>
            <person name="Calteau A."/>
            <person name="Chiapello H."/>
            <person name="Clermont O."/>
            <person name="Cruveiller S."/>
            <person name="Danchin A."/>
            <person name="Diard M."/>
            <person name="Dossat C."/>
            <person name="Karoui M.E."/>
            <person name="Frapy E."/>
            <person name="Garry L."/>
            <person name="Ghigo J.M."/>
            <person name="Gilles A.M."/>
            <person name="Johnson J."/>
            <person name="Le Bouguenec C."/>
            <person name="Lescat M."/>
            <person name="Mangenot S."/>
            <person name="Martinez-Jehanne V."/>
            <person name="Matic I."/>
            <person name="Nassif X."/>
            <person name="Oztas S."/>
            <person name="Petit M.A."/>
            <person name="Pichon C."/>
            <person name="Rouy Z."/>
            <person name="Ruf C.S."/>
            <person name="Schneider D."/>
            <person name="Tourret J."/>
            <person name="Vacherie B."/>
            <person name="Vallenet D."/>
            <person name="Medigue C."/>
            <person name="Rocha E.P.C."/>
            <person name="Denamur E."/>
        </authorList>
    </citation>
    <scope>NUCLEOTIDE SEQUENCE [LARGE SCALE GENOMIC DNA]</scope>
    <source>
        <strain evidence="2">ED1a</strain>
    </source>
</reference>
<proteinExistence type="predicted"/>
<evidence type="ECO:0000313" key="2">
    <source>
        <dbReference type="Proteomes" id="UP000000748"/>
    </source>
</evidence>
<dbReference type="HOGENOM" id="CLU_2805621_0_0_6"/>
<dbReference type="AlphaFoldDB" id="B7MT04"/>
<gene>
    <name evidence="1" type="ordered locus">ECED1_5124</name>
</gene>
<accession>B7MT04</accession>
<dbReference type="AntiFam" id="ANF00016">
    <property type="entry name" value="tRNA translation"/>
</dbReference>
<sequence length="75" mass="8308">MRSIYILLVPKAGLEPARISTVDFESTASTDFATSALKRYAENVVDYTCRTPPCKRQLARTSLSAEIFSIAYSDV</sequence>
<evidence type="ECO:0000313" key="1">
    <source>
        <dbReference type="EMBL" id="CAR11079.1"/>
    </source>
</evidence>